<evidence type="ECO:0000256" key="1">
    <source>
        <dbReference type="ARBA" id="ARBA00023002"/>
    </source>
</evidence>
<dbReference type="SUPFAM" id="SSF51905">
    <property type="entry name" value="FAD/NAD(P)-binding domain"/>
    <property type="match status" value="1"/>
</dbReference>
<dbReference type="EMBL" id="CP090171">
    <property type="protein sequence ID" value="UJO21882.1"/>
    <property type="molecule type" value="Genomic_DNA"/>
</dbReference>
<proteinExistence type="predicted"/>
<gene>
    <name evidence="3" type="ORF">CLAFUR5_09167</name>
</gene>
<organism evidence="3 4">
    <name type="scientific">Passalora fulva</name>
    <name type="common">Tomato leaf mold</name>
    <name type="synonym">Cladosporium fulvum</name>
    <dbReference type="NCBI Taxonomy" id="5499"/>
    <lineage>
        <taxon>Eukaryota</taxon>
        <taxon>Fungi</taxon>
        <taxon>Dikarya</taxon>
        <taxon>Ascomycota</taxon>
        <taxon>Pezizomycotina</taxon>
        <taxon>Dothideomycetes</taxon>
        <taxon>Dothideomycetidae</taxon>
        <taxon>Mycosphaerellales</taxon>
        <taxon>Mycosphaerellaceae</taxon>
        <taxon>Fulvia</taxon>
    </lineage>
</organism>
<dbReference type="Gene3D" id="3.50.50.60">
    <property type="entry name" value="FAD/NAD(P)-binding domain"/>
    <property type="match status" value="2"/>
</dbReference>
<evidence type="ECO:0000313" key="4">
    <source>
        <dbReference type="Proteomes" id="UP000756132"/>
    </source>
</evidence>
<dbReference type="AlphaFoldDB" id="A0A9Q8UTK5"/>
<dbReference type="OrthoDB" id="74360at2759"/>
<protein>
    <submittedName>
        <fullName evidence="3">Indole-3-pyruvate monooxygenase</fullName>
    </submittedName>
</protein>
<evidence type="ECO:0000313" key="3">
    <source>
        <dbReference type="EMBL" id="UJO21882.1"/>
    </source>
</evidence>
<keyword evidence="3" id="KW-0503">Monooxygenase</keyword>
<accession>A0A9Q8UTK5</accession>
<dbReference type="PANTHER" id="PTHR43539:SF68">
    <property type="entry name" value="FLAVIN-BINDING MONOOXYGENASE-LIKE PROTEIN (AFU_ORTHOLOGUE AFUA_4G09220)"/>
    <property type="match status" value="1"/>
</dbReference>
<sequence>MSCSPDMFPHPVKTYRSTPYDRIAPRNATFDGAGKTVVITGGATGVGLSVANSFAEAETSRIVIISRSATSQQKARVELQNRHPKTKVELFQGSIDNIYRIKEILNQVGTPDVLVLSAATSHKHVPTIQIPDDEMEENWNINVLAQYKIVMAHLAMPKPAGAQKTIVNVSSACGQLIVPGLTGYGPSKAAFTQMVSHLAAEYTPEKDGVRMLNFHPVRDKNADADKIATIVVDTLDTCLAKEDYEGVSRLVLKDGHWRDHLASSLDFRTVKGASNVIFFLQDNSAVEEIIIERDTDFRKPHFGPLNLNGDPENITFHVSFRASHGTGRGVFRLLDEGTGWVISTVFLSLQELGGDQEPEGTKRPDGPFDDEEKKIRNWQDRRTEANEFKERDPAALVVGAGQAGLMASARLKMLGVDTLAIDTNDRVGENWRRRYHSLVLHDPVYFDQMPYMPFPKSWPLYTPKDKLADWSEAYASTLELNIWTKTKLVSSQWDKGESKWTVELERTQSDGKTEKRTIRPWHIVQCTGHSGKKLVPEIKGMDSFKGDVLCHSSDYTGVSQEGHDIYRDYYEHGYAVKMVQRSSTCVVTSSSITNVGLADADLWLWGMPPELFKAQQSKVSGLQKDTDSEILKGLEKAGFKCDDGTDDSGLFVKYLQRSGGYYIDVGASQMIADGKIKVKHGQEITEITAHGLSFADGTSLEADEIVFATGYQNMRSQARITVGDEVTDRVGDVRGLDKEGEFRTIYRRSGHPGFWFFGGNFPLCRYYSRLLALQIKAIDTGVGARESGHYKVREGGGSKPSDDEVLVLN</sequence>
<evidence type="ECO:0000256" key="2">
    <source>
        <dbReference type="SAM" id="MobiDB-lite"/>
    </source>
</evidence>
<reference evidence="3" key="2">
    <citation type="journal article" date="2022" name="Microb. Genom.">
        <title>A chromosome-scale genome assembly of the tomato pathogen Cladosporium fulvum reveals a compartmentalized genome architecture and the presence of a dispensable chromosome.</title>
        <authorList>
            <person name="Zaccaron A.Z."/>
            <person name="Chen L.H."/>
            <person name="Samaras A."/>
            <person name="Stergiopoulos I."/>
        </authorList>
    </citation>
    <scope>NUCLEOTIDE SEQUENCE</scope>
    <source>
        <strain evidence="3">Race5_Kim</strain>
    </source>
</reference>
<keyword evidence="1" id="KW-0560">Oxidoreductase</keyword>
<feature type="compositionally biased region" description="Basic and acidic residues" evidence="2">
    <location>
        <begin position="789"/>
        <end position="802"/>
    </location>
</feature>
<dbReference type="InterPro" id="IPR036291">
    <property type="entry name" value="NAD(P)-bd_dom_sf"/>
</dbReference>
<dbReference type="RefSeq" id="XP_047766248.1">
    <property type="nucleotide sequence ID" value="XM_047908315.1"/>
</dbReference>
<dbReference type="Proteomes" id="UP000756132">
    <property type="component" value="Chromosome 9"/>
</dbReference>
<dbReference type="Pfam" id="PF00106">
    <property type="entry name" value="adh_short"/>
    <property type="match status" value="1"/>
</dbReference>
<dbReference type="PANTHER" id="PTHR43539">
    <property type="entry name" value="FLAVIN-BINDING MONOOXYGENASE-LIKE PROTEIN (AFU_ORTHOLOGUE AFUA_4G09220)"/>
    <property type="match status" value="1"/>
</dbReference>
<dbReference type="PRINTS" id="PR00081">
    <property type="entry name" value="GDHRDH"/>
</dbReference>
<reference evidence="3" key="1">
    <citation type="submission" date="2021-12" db="EMBL/GenBank/DDBJ databases">
        <authorList>
            <person name="Zaccaron A."/>
            <person name="Stergiopoulos I."/>
        </authorList>
    </citation>
    <scope>NUCLEOTIDE SEQUENCE</scope>
    <source>
        <strain evidence="3">Race5_Kim</strain>
    </source>
</reference>
<dbReference type="InterPro" id="IPR036188">
    <property type="entry name" value="FAD/NAD-bd_sf"/>
</dbReference>
<dbReference type="GO" id="GO:0004497">
    <property type="term" value="F:monooxygenase activity"/>
    <property type="evidence" value="ECO:0007669"/>
    <property type="project" value="UniProtKB-KW"/>
</dbReference>
<dbReference type="SUPFAM" id="SSF51735">
    <property type="entry name" value="NAD(P)-binding Rossmann-fold domains"/>
    <property type="match status" value="1"/>
</dbReference>
<dbReference type="InterPro" id="IPR050982">
    <property type="entry name" value="Auxin_biosynth/cation_transpt"/>
</dbReference>
<keyword evidence="4" id="KW-1185">Reference proteome</keyword>
<dbReference type="GO" id="GO:0050660">
    <property type="term" value="F:flavin adenine dinucleotide binding"/>
    <property type="evidence" value="ECO:0007669"/>
    <property type="project" value="TreeGrafter"/>
</dbReference>
<dbReference type="KEGG" id="ffu:CLAFUR5_09167"/>
<dbReference type="Gene3D" id="3.40.50.720">
    <property type="entry name" value="NAD(P)-binding Rossmann-like Domain"/>
    <property type="match status" value="1"/>
</dbReference>
<dbReference type="CDD" id="cd05233">
    <property type="entry name" value="SDR_c"/>
    <property type="match status" value="1"/>
</dbReference>
<dbReference type="InterPro" id="IPR002347">
    <property type="entry name" value="SDR_fam"/>
</dbReference>
<name>A0A9Q8UTK5_PASFU</name>
<dbReference type="GeneID" id="71989045"/>
<feature type="region of interest" description="Disordered" evidence="2">
    <location>
        <begin position="789"/>
        <end position="809"/>
    </location>
</feature>